<reference evidence="6" key="1">
    <citation type="journal article" date="2014" name="Int. J. Syst. Evol. Microbiol.">
        <title>Complete genome of a new Firmicutes species belonging to the dominant human colonic microbiota ('Ruminococcus bicirculans') reveals two chromosomes and a selective capacity to utilize plant glucans.</title>
        <authorList>
            <consortium name="NISC Comparative Sequencing Program"/>
            <person name="Wegmann U."/>
            <person name="Louis P."/>
            <person name="Goesmann A."/>
            <person name="Henrissat B."/>
            <person name="Duncan S.H."/>
            <person name="Flint H.J."/>
        </authorList>
    </citation>
    <scope>NUCLEOTIDE SEQUENCE</scope>
    <source>
        <strain evidence="6">NBRC 109915</strain>
    </source>
</reference>
<accession>A0ABQ5VR72</accession>
<dbReference type="SUPFAM" id="SSF46785">
    <property type="entry name" value="Winged helix' DNA-binding domain"/>
    <property type="match status" value="2"/>
</dbReference>
<dbReference type="Gene3D" id="1.20.120.530">
    <property type="entry name" value="GntR ligand-binding domain-like"/>
    <property type="match status" value="1"/>
</dbReference>
<protein>
    <submittedName>
        <fullName evidence="6">GntR family transcriptional regulator</fullName>
    </submittedName>
</protein>
<evidence type="ECO:0000313" key="6">
    <source>
        <dbReference type="EMBL" id="GLQ29403.1"/>
    </source>
</evidence>
<feature type="domain" description="HTH gntR-type" evidence="4">
    <location>
        <begin position="2"/>
        <end position="57"/>
    </location>
</feature>
<keyword evidence="3" id="KW-0804">Transcription</keyword>
<dbReference type="InterPro" id="IPR000524">
    <property type="entry name" value="Tscrpt_reg_HTH_GntR"/>
</dbReference>
<dbReference type="InterPro" id="IPR011711">
    <property type="entry name" value="GntR_C"/>
</dbReference>
<dbReference type="Pfam" id="PF07729">
    <property type="entry name" value="FCD"/>
    <property type="match status" value="1"/>
</dbReference>
<dbReference type="Gene3D" id="1.10.10.10">
    <property type="entry name" value="Winged helix-like DNA-binding domain superfamily/Winged helix DNA-binding domain"/>
    <property type="match status" value="2"/>
</dbReference>
<evidence type="ECO:0000259" key="4">
    <source>
        <dbReference type="SMART" id="SM00345"/>
    </source>
</evidence>
<evidence type="ECO:0000256" key="2">
    <source>
        <dbReference type="ARBA" id="ARBA00023125"/>
    </source>
</evidence>
<reference evidence="6" key="2">
    <citation type="submission" date="2023-01" db="EMBL/GenBank/DDBJ databases">
        <title>Draft genome sequence of Sulfitobacter pacificus strain NBRC 109915.</title>
        <authorList>
            <person name="Sun Q."/>
            <person name="Mori K."/>
        </authorList>
    </citation>
    <scope>NUCLEOTIDE SEQUENCE</scope>
    <source>
        <strain evidence="6">NBRC 109915</strain>
    </source>
</reference>
<dbReference type="EMBL" id="BSNL01000024">
    <property type="protein sequence ID" value="GLQ29403.1"/>
    <property type="molecule type" value="Genomic_DNA"/>
</dbReference>
<dbReference type="InterPro" id="IPR008920">
    <property type="entry name" value="TF_FadR/GntR_C"/>
</dbReference>
<dbReference type="Pfam" id="PF00392">
    <property type="entry name" value="GntR"/>
    <property type="match status" value="2"/>
</dbReference>
<keyword evidence="1" id="KW-0805">Transcription regulation</keyword>
<feature type="domain" description="HTH gntR-type" evidence="4">
    <location>
        <begin position="79"/>
        <end position="135"/>
    </location>
</feature>
<dbReference type="SMART" id="SM00345">
    <property type="entry name" value="HTH_GNTR"/>
    <property type="match status" value="2"/>
</dbReference>
<proteinExistence type="predicted"/>
<feature type="domain" description="GntR C-terminal" evidence="5">
    <location>
        <begin position="148"/>
        <end position="273"/>
    </location>
</feature>
<gene>
    <name evidence="6" type="ORF">GCM10007927_42070</name>
</gene>
<dbReference type="SUPFAM" id="SSF48008">
    <property type="entry name" value="GntR ligand-binding domain-like"/>
    <property type="match status" value="1"/>
</dbReference>
<comment type="caution">
    <text evidence="6">The sequence shown here is derived from an EMBL/GenBank/DDBJ whole genome shotgun (WGS) entry which is preliminary data.</text>
</comment>
<evidence type="ECO:0000256" key="3">
    <source>
        <dbReference type="ARBA" id="ARBA00023163"/>
    </source>
</evidence>
<sequence length="279" mass="31661">MQVIDLARENGLRIGAPLKESVLAQEFSVSRTPVRAALRYLTEIGAVKHIPQRGYFLDQEVTALPEIEVDAAETTVRSVYNQIVDAYFSGELSDRVSVAELMRRFDIDRQPLQEALSRLSAEGFMRPNPGYGWVFVPLKKSREADTEDMHRFRLVLEPALLLEPAFEADSGQIAMMRAKQVALIEKLGTDFDVAEVFEANEELHVNLTSYCGSRYFINALDFPTPSGRLDEYRHYQDRERIRQACEEHIAILDAVSAGEMQRASNLMREHILSAQPKND</sequence>
<organism evidence="6 7">
    <name type="scientific">Sulfitobacter pacificus</name>
    <dbReference type="NCBI Taxonomy" id="1499314"/>
    <lineage>
        <taxon>Bacteria</taxon>
        <taxon>Pseudomonadati</taxon>
        <taxon>Pseudomonadota</taxon>
        <taxon>Alphaproteobacteria</taxon>
        <taxon>Rhodobacterales</taxon>
        <taxon>Roseobacteraceae</taxon>
        <taxon>Sulfitobacter</taxon>
    </lineage>
</organism>
<dbReference type="PANTHER" id="PTHR43537:SF5">
    <property type="entry name" value="UXU OPERON TRANSCRIPTIONAL REGULATOR"/>
    <property type="match status" value="1"/>
</dbReference>
<dbReference type="SMART" id="SM00895">
    <property type="entry name" value="FCD"/>
    <property type="match status" value="1"/>
</dbReference>
<evidence type="ECO:0000256" key="1">
    <source>
        <dbReference type="ARBA" id="ARBA00023015"/>
    </source>
</evidence>
<keyword evidence="7" id="KW-1185">Reference proteome</keyword>
<evidence type="ECO:0000313" key="7">
    <source>
        <dbReference type="Proteomes" id="UP001161388"/>
    </source>
</evidence>
<dbReference type="InterPro" id="IPR036390">
    <property type="entry name" value="WH_DNA-bd_sf"/>
</dbReference>
<dbReference type="Proteomes" id="UP001161388">
    <property type="component" value="Unassembled WGS sequence"/>
</dbReference>
<dbReference type="PANTHER" id="PTHR43537">
    <property type="entry name" value="TRANSCRIPTIONAL REGULATOR, GNTR FAMILY"/>
    <property type="match status" value="1"/>
</dbReference>
<keyword evidence="2" id="KW-0238">DNA-binding</keyword>
<evidence type="ECO:0000259" key="5">
    <source>
        <dbReference type="SMART" id="SM00895"/>
    </source>
</evidence>
<name>A0ABQ5VR72_9RHOB</name>
<dbReference type="InterPro" id="IPR036388">
    <property type="entry name" value="WH-like_DNA-bd_sf"/>
</dbReference>